<dbReference type="PANTHER" id="PTHR43610">
    <property type="entry name" value="BLL6696 PROTEIN"/>
    <property type="match status" value="1"/>
</dbReference>
<evidence type="ECO:0000259" key="1">
    <source>
        <dbReference type="PROSITE" id="PS51186"/>
    </source>
</evidence>
<dbReference type="EMBL" id="PYGD01000001">
    <property type="protein sequence ID" value="PSK93951.1"/>
    <property type="molecule type" value="Genomic_DNA"/>
</dbReference>
<protein>
    <submittedName>
        <fullName evidence="2">RimJ/RimL family protein N-acetyltransferase</fullName>
    </submittedName>
</protein>
<dbReference type="InterPro" id="IPR016181">
    <property type="entry name" value="Acyl_CoA_acyltransferase"/>
</dbReference>
<keyword evidence="3" id="KW-1185">Reference proteome</keyword>
<keyword evidence="2" id="KW-0808">Transferase</keyword>
<dbReference type="PROSITE" id="PS51186">
    <property type="entry name" value="GNAT"/>
    <property type="match status" value="1"/>
</dbReference>
<evidence type="ECO:0000313" key="3">
    <source>
        <dbReference type="Proteomes" id="UP000240572"/>
    </source>
</evidence>
<dbReference type="InterPro" id="IPR000182">
    <property type="entry name" value="GNAT_dom"/>
</dbReference>
<reference evidence="2 3" key="1">
    <citation type="submission" date="2018-03" db="EMBL/GenBank/DDBJ databases">
        <title>Genomic Encyclopedia of Type Strains, Phase III (KMG-III): the genomes of soil and plant-associated and newly described type strains.</title>
        <authorList>
            <person name="Whitman W."/>
        </authorList>
    </citation>
    <scope>NUCLEOTIDE SEQUENCE [LARGE SCALE GENOMIC DNA]</scope>
    <source>
        <strain evidence="2 3">CGMCC 1.12700</strain>
    </source>
</reference>
<accession>A0A2P8D9V1</accession>
<evidence type="ECO:0000313" key="2">
    <source>
        <dbReference type="EMBL" id="PSK93951.1"/>
    </source>
</evidence>
<dbReference type="AlphaFoldDB" id="A0A2P8D9V1"/>
<dbReference type="RefSeq" id="WP_181358277.1">
    <property type="nucleotide sequence ID" value="NZ_PYGD01000001.1"/>
</dbReference>
<organism evidence="2 3">
    <name type="scientific">Taibaiella chishuiensis</name>
    <dbReference type="NCBI Taxonomy" id="1434707"/>
    <lineage>
        <taxon>Bacteria</taxon>
        <taxon>Pseudomonadati</taxon>
        <taxon>Bacteroidota</taxon>
        <taxon>Chitinophagia</taxon>
        <taxon>Chitinophagales</taxon>
        <taxon>Chitinophagaceae</taxon>
        <taxon>Taibaiella</taxon>
    </lineage>
</organism>
<gene>
    <name evidence="2" type="ORF">B0I18_101100</name>
</gene>
<comment type="caution">
    <text evidence="2">The sequence shown here is derived from an EMBL/GenBank/DDBJ whole genome shotgun (WGS) entry which is preliminary data.</text>
</comment>
<proteinExistence type="predicted"/>
<dbReference type="SUPFAM" id="SSF55729">
    <property type="entry name" value="Acyl-CoA N-acyltransferases (Nat)"/>
    <property type="match status" value="1"/>
</dbReference>
<name>A0A2P8D9V1_9BACT</name>
<sequence>MNFSPTLENRRALLRPMQLSDVALLAPLALGEPELYRYMSAVIGNEDDLLRFVTEGIQDREAGKCIPFVVIDKQQDAIAGATRFGNLELRHKRVEIGWTWIGSAFQGTGLNKAMKYLMLEHAFSVMEMNRVEIKTNEDNTRSRRAIESIGGRFEGIFRHHMVNPDGSLRNTVYYSILKEEWPELKAGLFARYNTGW</sequence>
<dbReference type="Gene3D" id="3.40.630.30">
    <property type="match status" value="1"/>
</dbReference>
<dbReference type="Proteomes" id="UP000240572">
    <property type="component" value="Unassembled WGS sequence"/>
</dbReference>
<dbReference type="GO" id="GO:0016747">
    <property type="term" value="F:acyltransferase activity, transferring groups other than amino-acyl groups"/>
    <property type="evidence" value="ECO:0007669"/>
    <property type="project" value="InterPro"/>
</dbReference>
<feature type="domain" description="N-acetyltransferase" evidence="1">
    <location>
        <begin position="12"/>
        <end position="179"/>
    </location>
</feature>
<dbReference type="PANTHER" id="PTHR43610:SF1">
    <property type="entry name" value="N-ACETYLTRANSFERASE DOMAIN-CONTAINING PROTEIN"/>
    <property type="match status" value="1"/>
</dbReference>
<dbReference type="Pfam" id="PF13302">
    <property type="entry name" value="Acetyltransf_3"/>
    <property type="match status" value="1"/>
</dbReference>